<dbReference type="InterPro" id="IPR048389">
    <property type="entry name" value="YciQ-like_C"/>
</dbReference>
<proteinExistence type="predicted"/>
<protein>
    <submittedName>
        <fullName evidence="5">DUF2207 domain-containing protein</fullName>
    </submittedName>
</protein>
<dbReference type="Pfam" id="PF20990">
    <property type="entry name" value="DUF2207_C"/>
    <property type="match status" value="1"/>
</dbReference>
<evidence type="ECO:0000259" key="4">
    <source>
        <dbReference type="Pfam" id="PF20990"/>
    </source>
</evidence>
<sequence length="600" mass="66948">MEAVRRPFVLLFFVGLICSSSLTFSAIPVFAKERSFEISEVGINARIDAEGNMWVTEQDTYRFDGSFNGIVVQLDTSGSDGIDNFQAFEVTSQQEIPLVVEAASGKGKKIKYKVYHQAHDETNVFRFTYEVKNAVQVYADTAELYWKFFDSTNPSTLGAVQIDIKLPDGEAIPKEDIKAFGHGPLSGTVEIAGDGTVQYRVSPLPPEQNLEVRILFPASFVPNSLKVNHSPMLEKIMQEELKWANDSDNSRDASAHPWGSTLVYAIILLAANVAAAVILYFRFGREQKPDWNEKYYRELPGDVTPAVASYLMDYKIEPRDLMATLVDLVRKKYVDMQAVTKEGGLFHRDQKDYSFRLINELTDGLKPHEELVIDWLFRQLGHNGEVSLFEIRQYAGKKANAGKFLARWSEWQGKVVQEARQLGYFDTSKAGSRIALAAAIVQIAGFLIFAPDDVKWLLVCAAPLFLCGMKIKRRTKFGATERSKWKAFKRFLHDYSQIASREPLAVHLWEHYFVYAISLGEAKRMIAISRINLPQTGSEHYTVYSTVTHGDFGRHYDHFADSFNKTVSTARSHAPSSRGSGGGFSSGGGGGGGGGGRGAF</sequence>
<dbReference type="InterPro" id="IPR018702">
    <property type="entry name" value="DUF2207"/>
</dbReference>
<feature type="transmembrane region" description="Helical" evidence="2">
    <location>
        <begin position="262"/>
        <end position="281"/>
    </location>
</feature>
<reference evidence="5 6" key="1">
    <citation type="submission" date="2019-07" db="EMBL/GenBank/DDBJ databases">
        <authorList>
            <person name="Kim J."/>
        </authorList>
    </citation>
    <scope>NUCLEOTIDE SEQUENCE [LARGE SCALE GENOMIC DNA]</scope>
    <source>
        <strain evidence="5 6">G13</strain>
    </source>
</reference>
<keyword evidence="2" id="KW-1133">Transmembrane helix</keyword>
<accession>A0A559JIU6</accession>
<name>A0A559JIU6_9BACL</name>
<evidence type="ECO:0000259" key="3">
    <source>
        <dbReference type="Pfam" id="PF09972"/>
    </source>
</evidence>
<feature type="compositionally biased region" description="Gly residues" evidence="1">
    <location>
        <begin position="579"/>
        <end position="600"/>
    </location>
</feature>
<evidence type="ECO:0000313" key="5">
    <source>
        <dbReference type="EMBL" id="TVX99791.1"/>
    </source>
</evidence>
<evidence type="ECO:0000313" key="6">
    <source>
        <dbReference type="Proteomes" id="UP000316330"/>
    </source>
</evidence>
<comment type="caution">
    <text evidence="5">The sequence shown here is derived from an EMBL/GenBank/DDBJ whole genome shotgun (WGS) entry which is preliminary data.</text>
</comment>
<feature type="domain" description="Predicted membrane protein YciQ-like C-terminal" evidence="4">
    <location>
        <begin position="293"/>
        <end position="526"/>
    </location>
</feature>
<feature type="domain" description="DUF2207" evidence="3">
    <location>
        <begin position="37"/>
        <end position="216"/>
    </location>
</feature>
<dbReference type="EMBL" id="VNJJ01000006">
    <property type="protein sequence ID" value="TVX99791.1"/>
    <property type="molecule type" value="Genomic_DNA"/>
</dbReference>
<gene>
    <name evidence="5" type="ORF">FPZ45_12650</name>
</gene>
<keyword evidence="6" id="KW-1185">Reference proteome</keyword>
<keyword evidence="2" id="KW-0812">Transmembrane</keyword>
<dbReference type="RefSeq" id="WP_144702018.1">
    <property type="nucleotide sequence ID" value="NZ_VNJJ01000006.1"/>
</dbReference>
<organism evidence="5 6">
    <name type="scientific">Cohnella terricola</name>
    <dbReference type="NCBI Taxonomy" id="1289167"/>
    <lineage>
        <taxon>Bacteria</taxon>
        <taxon>Bacillati</taxon>
        <taxon>Bacillota</taxon>
        <taxon>Bacilli</taxon>
        <taxon>Bacillales</taxon>
        <taxon>Paenibacillaceae</taxon>
        <taxon>Cohnella</taxon>
    </lineage>
</organism>
<dbReference type="OrthoDB" id="5507254at2"/>
<dbReference type="Proteomes" id="UP000316330">
    <property type="component" value="Unassembled WGS sequence"/>
</dbReference>
<feature type="region of interest" description="Disordered" evidence="1">
    <location>
        <begin position="570"/>
        <end position="600"/>
    </location>
</feature>
<feature type="transmembrane region" description="Helical" evidence="2">
    <location>
        <begin position="430"/>
        <end position="450"/>
    </location>
</feature>
<keyword evidence="2" id="KW-0472">Membrane</keyword>
<evidence type="ECO:0000256" key="2">
    <source>
        <dbReference type="SAM" id="Phobius"/>
    </source>
</evidence>
<evidence type="ECO:0000256" key="1">
    <source>
        <dbReference type="SAM" id="MobiDB-lite"/>
    </source>
</evidence>
<dbReference type="AlphaFoldDB" id="A0A559JIU6"/>
<dbReference type="Pfam" id="PF09972">
    <property type="entry name" value="DUF2207"/>
    <property type="match status" value="1"/>
</dbReference>